<evidence type="ECO:0008006" key="4">
    <source>
        <dbReference type="Google" id="ProtNLM"/>
    </source>
</evidence>
<evidence type="ECO:0000313" key="3">
    <source>
        <dbReference type="Proteomes" id="UP001139028"/>
    </source>
</evidence>
<sequence length="98" mass="11579">MKTLPLALLLSLSSFAIAEETVTGVLEEEISENFQTGEIDRRFSLKDENTGEYYFIDAQEIKEKGMKSGERVRIHGERENKRRFRIRESQRLELRREE</sequence>
<dbReference type="RefSeq" id="WP_252472461.1">
    <property type="nucleotide sequence ID" value="NZ_JALBWM010000171.1"/>
</dbReference>
<dbReference type="AlphaFoldDB" id="A0A9X2ERV5"/>
<name>A0A9X2ERV5_9GAMM</name>
<reference evidence="2" key="1">
    <citation type="journal article" date="2022" name="Arch. Microbiol.">
        <title>Microbulbifer okhotskensis sp. nov., isolated from a deep bottom sediment of the Okhotsk Sea.</title>
        <authorList>
            <person name="Romanenko L."/>
            <person name="Kurilenko V."/>
            <person name="Otstavnykh N."/>
            <person name="Velansky P."/>
            <person name="Isaeva M."/>
            <person name="Mikhailov V."/>
        </authorList>
    </citation>
    <scope>NUCLEOTIDE SEQUENCE</scope>
    <source>
        <strain evidence="2">OS29</strain>
    </source>
</reference>
<dbReference type="Proteomes" id="UP001139028">
    <property type="component" value="Unassembled WGS sequence"/>
</dbReference>
<keyword evidence="1" id="KW-0732">Signal</keyword>
<gene>
    <name evidence="2" type="ORF">MO867_20225</name>
</gene>
<protein>
    <recommendedName>
        <fullName evidence="4">DUF5666 domain-containing protein</fullName>
    </recommendedName>
</protein>
<keyword evidence="3" id="KW-1185">Reference proteome</keyword>
<dbReference type="EMBL" id="JALBWM010000171">
    <property type="protein sequence ID" value="MCO1336656.1"/>
    <property type="molecule type" value="Genomic_DNA"/>
</dbReference>
<accession>A0A9X2ERV5</accession>
<evidence type="ECO:0000256" key="1">
    <source>
        <dbReference type="SAM" id="SignalP"/>
    </source>
</evidence>
<organism evidence="2 3">
    <name type="scientific">Microbulbifer okhotskensis</name>
    <dbReference type="NCBI Taxonomy" id="2926617"/>
    <lineage>
        <taxon>Bacteria</taxon>
        <taxon>Pseudomonadati</taxon>
        <taxon>Pseudomonadota</taxon>
        <taxon>Gammaproteobacteria</taxon>
        <taxon>Cellvibrionales</taxon>
        <taxon>Microbulbiferaceae</taxon>
        <taxon>Microbulbifer</taxon>
    </lineage>
</organism>
<proteinExistence type="predicted"/>
<feature type="chain" id="PRO_5040819954" description="DUF5666 domain-containing protein" evidence="1">
    <location>
        <begin position="19"/>
        <end position="98"/>
    </location>
</feature>
<evidence type="ECO:0000313" key="2">
    <source>
        <dbReference type="EMBL" id="MCO1336656.1"/>
    </source>
</evidence>
<feature type="signal peptide" evidence="1">
    <location>
        <begin position="1"/>
        <end position="18"/>
    </location>
</feature>
<comment type="caution">
    <text evidence="2">The sequence shown here is derived from an EMBL/GenBank/DDBJ whole genome shotgun (WGS) entry which is preliminary data.</text>
</comment>